<evidence type="ECO:0000313" key="1">
    <source>
        <dbReference type="EMBL" id="MBP1888692.1"/>
    </source>
</evidence>
<keyword evidence="2" id="KW-1185">Reference proteome</keyword>
<reference evidence="1 2" key="1">
    <citation type="submission" date="2021-03" db="EMBL/GenBank/DDBJ databases">
        <title>Genomic Encyclopedia of Type Strains, Phase IV (KMG-IV): sequencing the most valuable type-strain genomes for metagenomic binning, comparative biology and taxonomic classification.</title>
        <authorList>
            <person name="Goeker M."/>
        </authorList>
    </citation>
    <scope>NUCLEOTIDE SEQUENCE [LARGE SCALE GENOMIC DNA]</scope>
    <source>
        <strain evidence="1 2">DSM 3984</strain>
    </source>
</reference>
<organism evidence="1 2">
    <name type="scientific">Clostridium moniliforme</name>
    <dbReference type="NCBI Taxonomy" id="39489"/>
    <lineage>
        <taxon>Bacteria</taxon>
        <taxon>Bacillati</taxon>
        <taxon>Bacillota</taxon>
        <taxon>Clostridia</taxon>
        <taxon>Eubacteriales</taxon>
        <taxon>Clostridiaceae</taxon>
        <taxon>Clostridium</taxon>
    </lineage>
</organism>
<gene>
    <name evidence="1" type="ORF">J2Z53_000271</name>
</gene>
<dbReference type="RefSeq" id="WP_209795425.1">
    <property type="nucleotide sequence ID" value="NZ_JAGGJZ010000001.1"/>
</dbReference>
<proteinExistence type="predicted"/>
<name>A0ABS4EXX6_9CLOT</name>
<accession>A0ABS4EXX6</accession>
<sequence>MEVIDFNEIHKKKIEEKAYENFDIIKIEDDSYLINDNNAFSDEIEYDFIDDNRFTEELATKIRELSCCEGDCITVTIRYYENEENNVLEVINLSNEDIIEINTNMNLDYDTRRKIVNFIVYNLEEDDINVSFYLHYNFELLRDLVESISE</sequence>
<comment type="caution">
    <text evidence="1">The sequence shown here is derived from an EMBL/GenBank/DDBJ whole genome shotgun (WGS) entry which is preliminary data.</text>
</comment>
<evidence type="ECO:0000313" key="2">
    <source>
        <dbReference type="Proteomes" id="UP000783390"/>
    </source>
</evidence>
<protein>
    <submittedName>
        <fullName evidence="1">Uncharacterized protein</fullName>
    </submittedName>
</protein>
<dbReference type="EMBL" id="JAGGJZ010000001">
    <property type="protein sequence ID" value="MBP1888692.1"/>
    <property type="molecule type" value="Genomic_DNA"/>
</dbReference>
<dbReference type="Proteomes" id="UP000783390">
    <property type="component" value="Unassembled WGS sequence"/>
</dbReference>